<dbReference type="InterPro" id="IPR008030">
    <property type="entry name" value="NmrA-like"/>
</dbReference>
<name>A0A2T2NF55_CORCC</name>
<dbReference type="STRING" id="1448308.A0A2T2NF55"/>
<dbReference type="GO" id="GO:0004029">
    <property type="term" value="F:aldehyde dehydrogenase (NAD+) activity"/>
    <property type="evidence" value="ECO:0007669"/>
    <property type="project" value="TreeGrafter"/>
</dbReference>
<reference evidence="2 3" key="1">
    <citation type="journal article" date="2018" name="Front. Microbiol.">
        <title>Genome-Wide Analysis of Corynespora cassiicola Leaf Fall Disease Putative Effectors.</title>
        <authorList>
            <person name="Lopez D."/>
            <person name="Ribeiro S."/>
            <person name="Label P."/>
            <person name="Fumanal B."/>
            <person name="Venisse J.S."/>
            <person name="Kohler A."/>
            <person name="de Oliveira R.R."/>
            <person name="Labutti K."/>
            <person name="Lipzen A."/>
            <person name="Lail K."/>
            <person name="Bauer D."/>
            <person name="Ohm R.A."/>
            <person name="Barry K.W."/>
            <person name="Spatafora J."/>
            <person name="Grigoriev I.V."/>
            <person name="Martin F.M."/>
            <person name="Pujade-Renaud V."/>
        </authorList>
    </citation>
    <scope>NUCLEOTIDE SEQUENCE [LARGE SCALE GENOMIC DNA]</scope>
    <source>
        <strain evidence="2 3">Philippines</strain>
    </source>
</reference>
<accession>A0A2T2NF55</accession>
<dbReference type="GO" id="GO:0005737">
    <property type="term" value="C:cytoplasm"/>
    <property type="evidence" value="ECO:0007669"/>
    <property type="project" value="TreeGrafter"/>
</dbReference>
<feature type="domain" description="NmrA-like" evidence="1">
    <location>
        <begin position="1"/>
        <end position="94"/>
    </location>
</feature>
<protein>
    <submittedName>
        <fullName evidence="2">NAD(P)-binding protein</fullName>
    </submittedName>
</protein>
<proteinExistence type="predicted"/>
<dbReference type="OrthoDB" id="10262413at2759"/>
<dbReference type="EMBL" id="KZ678139">
    <property type="protein sequence ID" value="PSN64073.1"/>
    <property type="molecule type" value="Genomic_DNA"/>
</dbReference>
<dbReference type="PANTHER" id="PTHR48079:SF6">
    <property type="entry name" value="NAD(P)-BINDING DOMAIN-CONTAINING PROTEIN-RELATED"/>
    <property type="match status" value="1"/>
</dbReference>
<dbReference type="InterPro" id="IPR036291">
    <property type="entry name" value="NAD(P)-bd_dom_sf"/>
</dbReference>
<dbReference type="Gene3D" id="3.40.50.720">
    <property type="entry name" value="NAD(P)-binding Rossmann-like Domain"/>
    <property type="match status" value="1"/>
</dbReference>
<dbReference type="PANTHER" id="PTHR48079">
    <property type="entry name" value="PROTEIN YEEZ"/>
    <property type="match status" value="1"/>
</dbReference>
<evidence type="ECO:0000259" key="1">
    <source>
        <dbReference type="Pfam" id="PF05368"/>
    </source>
</evidence>
<gene>
    <name evidence="2" type="ORF">BS50DRAFT_623703</name>
</gene>
<dbReference type="AlphaFoldDB" id="A0A2T2NF55"/>
<keyword evidence="3" id="KW-1185">Reference proteome</keyword>
<organism evidence="2 3">
    <name type="scientific">Corynespora cassiicola Philippines</name>
    <dbReference type="NCBI Taxonomy" id="1448308"/>
    <lineage>
        <taxon>Eukaryota</taxon>
        <taxon>Fungi</taxon>
        <taxon>Dikarya</taxon>
        <taxon>Ascomycota</taxon>
        <taxon>Pezizomycotina</taxon>
        <taxon>Dothideomycetes</taxon>
        <taxon>Pleosporomycetidae</taxon>
        <taxon>Pleosporales</taxon>
        <taxon>Corynesporascaceae</taxon>
        <taxon>Corynespora</taxon>
    </lineage>
</organism>
<dbReference type="Proteomes" id="UP000240883">
    <property type="component" value="Unassembled WGS sequence"/>
</dbReference>
<dbReference type="InterPro" id="IPR051783">
    <property type="entry name" value="NAD(P)-dependent_oxidoreduct"/>
</dbReference>
<evidence type="ECO:0000313" key="2">
    <source>
        <dbReference type="EMBL" id="PSN64073.1"/>
    </source>
</evidence>
<dbReference type="Pfam" id="PF05368">
    <property type="entry name" value="NmrA"/>
    <property type="match status" value="1"/>
</dbReference>
<evidence type="ECO:0000313" key="3">
    <source>
        <dbReference type="Proteomes" id="UP000240883"/>
    </source>
</evidence>
<dbReference type="SUPFAM" id="SSF51735">
    <property type="entry name" value="NAD(P)-binding Rossmann-fold domains"/>
    <property type="match status" value="1"/>
</dbReference>
<sequence>MTQNILITGAAGYIGGSVLADFIARTTGSIKDAKISAAVRSEEQAQALTKLGVNVILVNLESKEEVANSIVRNDIDVVVHTASSVVTDLATNLIRGLGHRRKIAGKETYFIHSSVAQAYTKEGNWPYGEIRDTDAVYEREKEINDSHHVRVTNIAVIEESKAQGVSSFIVPIPYVYGRGTGQWRRLSVNLPLYIQASIASRSVHKFEDNANPAAAHISDVTAYYSLLVEKILSNDPIPSGEEGYYFIAAHKLNWWEAMHQLAQHLHKRGLIEDPEVHIWPSYDVAADTLGLPRLYVRAMCAAGGDVIPVKANLLGWKPEWNEKRFMESLDDEIQAVLDLNTTKNTLFETLL</sequence>